<gene>
    <name evidence="2" type="ORF">CARG_00995</name>
</gene>
<feature type="compositionally biased region" description="Basic and acidic residues" evidence="1">
    <location>
        <begin position="86"/>
        <end position="118"/>
    </location>
</feature>
<feature type="region of interest" description="Disordered" evidence="1">
    <location>
        <begin position="86"/>
        <end position="134"/>
    </location>
</feature>
<evidence type="ECO:0000256" key="1">
    <source>
        <dbReference type="SAM" id="MobiDB-lite"/>
    </source>
</evidence>
<dbReference type="AlphaFoldDB" id="U3GWP0"/>
<accession>U3GWP0</accession>
<organism evidence="2 3">
    <name type="scientific">Corynebacterium argentoratense DSM 44202</name>
    <dbReference type="NCBI Taxonomy" id="1348662"/>
    <lineage>
        <taxon>Bacteria</taxon>
        <taxon>Bacillati</taxon>
        <taxon>Actinomycetota</taxon>
        <taxon>Actinomycetes</taxon>
        <taxon>Mycobacteriales</taxon>
        <taxon>Corynebacteriaceae</taxon>
        <taxon>Corynebacterium</taxon>
    </lineage>
</organism>
<dbReference type="HOGENOM" id="CLU_142124_1_0_11"/>
<dbReference type="KEGG" id="caz:CARG_00995"/>
<dbReference type="EMBL" id="CP006365">
    <property type="protein sequence ID" value="AGU14396.1"/>
    <property type="molecule type" value="Genomic_DNA"/>
</dbReference>
<keyword evidence="3" id="KW-1185">Reference proteome</keyword>
<dbReference type="PATRIC" id="fig|1348662.3.peg.194"/>
<protein>
    <submittedName>
        <fullName evidence="2">Uncharacterized protein</fullName>
    </submittedName>
</protein>
<evidence type="ECO:0000313" key="2">
    <source>
        <dbReference type="EMBL" id="AGU14396.1"/>
    </source>
</evidence>
<sequence>MDQFSSMMSVMGRLLLLLLFVAAVVLLWKAYGPYIHRALGLGSNGGNGFVGVGRGNRRGAARPVMKGPDDDEEFLWRLERDRFKQRRAEEDARKREEEQARRRAEREQRGVIGDRNDADQGALDDGGSDAEEGQ</sequence>
<dbReference type="Proteomes" id="UP000016943">
    <property type="component" value="Chromosome"/>
</dbReference>
<dbReference type="eggNOG" id="ENOG5031QJ7">
    <property type="taxonomic scope" value="Bacteria"/>
</dbReference>
<proteinExistence type="predicted"/>
<evidence type="ECO:0000313" key="3">
    <source>
        <dbReference type="Proteomes" id="UP000016943"/>
    </source>
</evidence>
<name>U3GWP0_9CORY</name>
<reference evidence="2 3" key="1">
    <citation type="journal article" date="2013" name="Genome Announc.">
        <title>Whole-Genome Sequence of the Clinical Strain Corynebacterium argentoratense DSM 44202, Isolated from a Human Throat Specimen.</title>
        <authorList>
            <person name="Bomholt C."/>
            <person name="Glaub A."/>
            <person name="Gravermann K."/>
            <person name="Albersmeier A."/>
            <person name="Brinkrolf K."/>
            <person name="Ruckert C."/>
            <person name="Tauch A."/>
        </authorList>
    </citation>
    <scope>NUCLEOTIDE SEQUENCE [LARGE SCALE GENOMIC DNA]</scope>
    <source>
        <strain evidence="2">DSM 44202</strain>
    </source>
</reference>
<dbReference type="STRING" id="1348662.CARG_00995"/>